<sequence length="311" mass="35048">MASSKTTAAQPRSAAPEIYSEVAYAYDGSLEGLLTAVFVSYERHEKPTDVAPEARLQPRLGQRVAAIETDPAKAERVLRGVKRTCGWAAALAVKRAACADDPDAGTAVFRFVRYAMDEQKRRRCDQCRKRLSCKGRGGVGPCPKQRGRAFSDITHPAVEHLFRIARAVSQECEHMRQFARFQHLRGDGADLWFARVNPKASVVPLIMAHFVERMGDAPFIIYDEVHELAGVYDGGEWYLVSTHGNGDLQRALPRDSTDEALYAEAWRTFYRSVSIDARYNPELRRQFMPKRFWKNLTELQESPAALRATAR</sequence>
<keyword evidence="3" id="KW-1185">Reference proteome</keyword>
<proteinExistence type="predicted"/>
<comment type="caution">
    <text evidence="2">The sequence shown here is derived from an EMBL/GenBank/DDBJ whole genome shotgun (WGS) entry which is preliminary data.</text>
</comment>
<protein>
    <submittedName>
        <fullName evidence="2">TIGR03915 family putative DNA repair protein</fullName>
    </submittedName>
</protein>
<dbReference type="InterPro" id="IPR023875">
    <property type="entry name" value="DNA_repair_put"/>
</dbReference>
<gene>
    <name evidence="2" type="ORF">VIN30_09140</name>
</gene>
<feature type="domain" description="DUF4130" evidence="1">
    <location>
        <begin position="145"/>
        <end position="298"/>
    </location>
</feature>
<evidence type="ECO:0000313" key="3">
    <source>
        <dbReference type="Proteomes" id="UP001349994"/>
    </source>
</evidence>
<dbReference type="Pfam" id="PF13566">
    <property type="entry name" value="DUF4130"/>
    <property type="match status" value="1"/>
</dbReference>
<accession>A0ABU6IJG4</accession>
<organism evidence="2 3">
    <name type="scientific">Adlercreutzia wanghongyangiae</name>
    <dbReference type="NCBI Taxonomy" id="3111451"/>
    <lineage>
        <taxon>Bacteria</taxon>
        <taxon>Bacillati</taxon>
        <taxon>Actinomycetota</taxon>
        <taxon>Coriobacteriia</taxon>
        <taxon>Eggerthellales</taxon>
        <taxon>Eggerthellaceae</taxon>
        <taxon>Adlercreutzia</taxon>
    </lineage>
</organism>
<dbReference type="RefSeq" id="WP_338211032.1">
    <property type="nucleotide sequence ID" value="NZ_JAYMFF010000018.1"/>
</dbReference>
<reference evidence="2 3" key="1">
    <citation type="submission" date="2024-01" db="EMBL/GenBank/DDBJ databases">
        <title>novel species in genus Adlercreutzia.</title>
        <authorList>
            <person name="Liu X."/>
        </authorList>
    </citation>
    <scope>NUCLEOTIDE SEQUENCE [LARGE SCALE GENOMIC DNA]</scope>
    <source>
        <strain evidence="2 3">R7</strain>
    </source>
</reference>
<dbReference type="InterPro" id="IPR025404">
    <property type="entry name" value="DUF4130"/>
</dbReference>
<dbReference type="NCBIfam" id="TIGR03915">
    <property type="entry name" value="SAM_7_link_chp"/>
    <property type="match status" value="1"/>
</dbReference>
<dbReference type="Proteomes" id="UP001349994">
    <property type="component" value="Unassembled WGS sequence"/>
</dbReference>
<evidence type="ECO:0000313" key="2">
    <source>
        <dbReference type="EMBL" id="MEC4176609.1"/>
    </source>
</evidence>
<dbReference type="EMBL" id="JAYMFF010000018">
    <property type="protein sequence ID" value="MEC4176609.1"/>
    <property type="molecule type" value="Genomic_DNA"/>
</dbReference>
<name>A0ABU6IJG4_9ACTN</name>
<evidence type="ECO:0000259" key="1">
    <source>
        <dbReference type="Pfam" id="PF13566"/>
    </source>
</evidence>